<organism evidence="9 10">
    <name type="scientific">Methanimicrococcus hacksteinii</name>
    <dbReference type="NCBI Taxonomy" id="3028293"/>
    <lineage>
        <taxon>Archaea</taxon>
        <taxon>Methanobacteriati</taxon>
        <taxon>Methanobacteriota</taxon>
        <taxon>Stenosarchaea group</taxon>
        <taxon>Methanomicrobia</taxon>
        <taxon>Methanosarcinales</taxon>
        <taxon>Methanosarcinaceae</taxon>
        <taxon>Methanimicrococcus</taxon>
    </lineage>
</organism>
<dbReference type="Gene3D" id="1.20.1250.20">
    <property type="entry name" value="MFS general substrate transporter like domains"/>
    <property type="match status" value="2"/>
</dbReference>
<feature type="transmembrane region" description="Helical" evidence="7">
    <location>
        <begin position="32"/>
        <end position="49"/>
    </location>
</feature>
<dbReference type="InterPro" id="IPR011701">
    <property type="entry name" value="MFS"/>
</dbReference>
<feature type="transmembrane region" description="Helical" evidence="7">
    <location>
        <begin position="220"/>
        <end position="239"/>
    </location>
</feature>
<protein>
    <submittedName>
        <fullName evidence="9">Riboflavin transporter RibZ</fullName>
    </submittedName>
</protein>
<dbReference type="InterPro" id="IPR005829">
    <property type="entry name" value="Sugar_transporter_CS"/>
</dbReference>
<dbReference type="PANTHER" id="PTHR42718">
    <property type="entry name" value="MAJOR FACILITATOR SUPERFAMILY MULTIDRUG TRANSPORTER MFSC"/>
    <property type="match status" value="1"/>
</dbReference>
<dbReference type="Pfam" id="PF07690">
    <property type="entry name" value="MFS_1"/>
    <property type="match status" value="2"/>
</dbReference>
<feature type="transmembrane region" description="Helical" evidence="7">
    <location>
        <begin position="69"/>
        <end position="88"/>
    </location>
</feature>
<keyword evidence="5 7" id="KW-0472">Membrane</keyword>
<keyword evidence="2" id="KW-0813">Transport</keyword>
<keyword evidence="4 7" id="KW-1133">Transmembrane helix</keyword>
<dbReference type="PROSITE" id="PS00216">
    <property type="entry name" value="SUGAR_TRANSPORT_1"/>
    <property type="match status" value="1"/>
</dbReference>
<feature type="transmembrane region" description="Helical" evidence="7">
    <location>
        <begin position="451"/>
        <end position="476"/>
    </location>
</feature>
<feature type="region of interest" description="Disordered" evidence="6">
    <location>
        <begin position="1"/>
        <end position="24"/>
    </location>
</feature>
<dbReference type="InterPro" id="IPR020846">
    <property type="entry name" value="MFS_dom"/>
</dbReference>
<evidence type="ECO:0000256" key="7">
    <source>
        <dbReference type="SAM" id="Phobius"/>
    </source>
</evidence>
<dbReference type="PROSITE" id="PS50850">
    <property type="entry name" value="MFS"/>
    <property type="match status" value="1"/>
</dbReference>
<dbReference type="SUPFAM" id="SSF103473">
    <property type="entry name" value="MFS general substrate transporter"/>
    <property type="match status" value="1"/>
</dbReference>
<comment type="subcellular location">
    <subcellularLocation>
        <location evidence="1">Membrane</location>
        <topology evidence="1">Multi-pass membrane protein</topology>
    </subcellularLocation>
</comment>
<feature type="transmembrane region" description="Helical" evidence="7">
    <location>
        <begin position="315"/>
        <end position="337"/>
    </location>
</feature>
<feature type="domain" description="Major facilitator superfamily (MFS) profile" evidence="8">
    <location>
        <begin position="34"/>
        <end position="482"/>
    </location>
</feature>
<feature type="transmembrane region" description="Helical" evidence="7">
    <location>
        <begin position="133"/>
        <end position="153"/>
    </location>
</feature>
<evidence type="ECO:0000256" key="5">
    <source>
        <dbReference type="ARBA" id="ARBA00023136"/>
    </source>
</evidence>
<dbReference type="InterPro" id="IPR036259">
    <property type="entry name" value="MFS_trans_sf"/>
</dbReference>
<comment type="caution">
    <text evidence="9">The sequence shown here is derived from an EMBL/GenBank/DDBJ whole genome shotgun (WGS) entry which is preliminary data.</text>
</comment>
<keyword evidence="10" id="KW-1185">Reference proteome</keyword>
<dbReference type="RefSeq" id="WP_318785415.1">
    <property type="nucleotide sequence ID" value="NZ_JAWDKC010000011.1"/>
</dbReference>
<feature type="transmembrane region" description="Helical" evidence="7">
    <location>
        <begin position="100"/>
        <end position="127"/>
    </location>
</feature>
<evidence type="ECO:0000256" key="4">
    <source>
        <dbReference type="ARBA" id="ARBA00022989"/>
    </source>
</evidence>
<dbReference type="CDD" id="cd17321">
    <property type="entry name" value="MFS_MMR_MDR_like"/>
    <property type="match status" value="1"/>
</dbReference>
<feature type="transmembrane region" description="Helical" evidence="7">
    <location>
        <begin position="374"/>
        <end position="392"/>
    </location>
</feature>
<dbReference type="PANTHER" id="PTHR42718:SF9">
    <property type="entry name" value="MAJOR FACILITATOR SUPERFAMILY MULTIDRUG TRANSPORTER MFSC"/>
    <property type="match status" value="1"/>
</dbReference>
<evidence type="ECO:0000256" key="2">
    <source>
        <dbReference type="ARBA" id="ARBA00022448"/>
    </source>
</evidence>
<evidence type="ECO:0000256" key="1">
    <source>
        <dbReference type="ARBA" id="ARBA00004141"/>
    </source>
</evidence>
<feature type="transmembrane region" description="Helical" evidence="7">
    <location>
        <begin position="292"/>
        <end position="309"/>
    </location>
</feature>
<dbReference type="EMBL" id="JAWDKC010000011">
    <property type="protein sequence ID" value="MDV0445009.1"/>
    <property type="molecule type" value="Genomic_DNA"/>
</dbReference>
<evidence type="ECO:0000256" key="6">
    <source>
        <dbReference type="SAM" id="MobiDB-lite"/>
    </source>
</evidence>
<evidence type="ECO:0000313" key="10">
    <source>
        <dbReference type="Proteomes" id="UP001272052"/>
    </source>
</evidence>
<name>A0ABU3VNL9_9EURY</name>
<gene>
    <name evidence="9" type="primary">ribZ</name>
    <name evidence="9" type="ORF">MmiAt1_05610</name>
</gene>
<feature type="transmembrane region" description="Helical" evidence="7">
    <location>
        <begin position="245"/>
        <end position="264"/>
    </location>
</feature>
<feature type="transmembrane region" description="Helical" evidence="7">
    <location>
        <begin position="422"/>
        <end position="439"/>
    </location>
</feature>
<keyword evidence="3 7" id="KW-0812">Transmembrane</keyword>
<evidence type="ECO:0000256" key="3">
    <source>
        <dbReference type="ARBA" id="ARBA00022692"/>
    </source>
</evidence>
<dbReference type="Proteomes" id="UP001272052">
    <property type="component" value="Unassembled WGS sequence"/>
</dbReference>
<dbReference type="PRINTS" id="PR01036">
    <property type="entry name" value="TCRTETB"/>
</dbReference>
<evidence type="ECO:0000259" key="8">
    <source>
        <dbReference type="PROSITE" id="PS50850"/>
    </source>
</evidence>
<reference evidence="9 10" key="1">
    <citation type="submission" date="2023-06" db="EMBL/GenBank/DDBJ databases">
        <title>Genome sequence of Methanimicrococcus sp. At1.</title>
        <authorList>
            <person name="Protasov E."/>
            <person name="Platt K."/>
            <person name="Poehlein A."/>
            <person name="Daniel R."/>
            <person name="Brune A."/>
        </authorList>
    </citation>
    <scope>NUCLEOTIDE SEQUENCE [LARGE SCALE GENOMIC DNA]</scope>
    <source>
        <strain evidence="9 10">At1</strain>
    </source>
</reference>
<feature type="transmembrane region" description="Helical" evidence="7">
    <location>
        <begin position="190"/>
        <end position="208"/>
    </location>
</feature>
<accession>A0ABU3VNL9</accession>
<feature type="transmembrane region" description="Helical" evidence="7">
    <location>
        <begin position="349"/>
        <end position="368"/>
    </location>
</feature>
<proteinExistence type="predicted"/>
<feature type="transmembrane region" description="Helical" evidence="7">
    <location>
        <begin position="165"/>
        <end position="184"/>
    </location>
</feature>
<evidence type="ECO:0000313" key="9">
    <source>
        <dbReference type="EMBL" id="MDV0445009.1"/>
    </source>
</evidence>
<sequence length="486" mass="52448">MTKTAETEFNSDSNSLTSESEKMTSLTPKQRTLVLIGISLASFMTPFGVSMLNLSLPQISADFNVGAHALGWISTAYLLSSVLFLVPMARLSDLVGRKKIFLAGMTLATISATLQLFSPSFAVLILLRALDGLSMSCVFATSLPILSSIYPASKRGSVFGINISVIYIGSSLGPVVGGILTQYFGWRSLFLLLIPLAAGSAVLVARAMKIEFIESKGEPFDKTGALLYMITVFFALFGLSNLPQTWAFGLLAVGLITLPIFIAYTRKQQYPIMKVDLFFTNKHFSRSNTAAFLNYAGTYAIVFFLSLYLQRVQMFPSAAAGFILLAQPLLQAVFSPFVGRLSDRFDSRYLSTFGMLLLTGGLIGLAFLGPDSSILYLLICEIVVGIGFAFFASPNTSTIMGCVSQKDYSTASASLSIMRQSGMVLSMAIAMCVIAVFLGSTEMIRTDTIPLFLTAMRTTFLIGAGLCLAGAVLSYLRGPTVREEKV</sequence>